<keyword evidence="8" id="KW-0812">Transmembrane</keyword>
<keyword evidence="11" id="KW-1185">Reference proteome</keyword>
<reference evidence="10 11" key="1">
    <citation type="submission" date="2019-04" db="EMBL/GenBank/DDBJ databases">
        <title>Streptomyces oryziradicis sp. nov., a novel actinomycete isolated from rhizosphere soil of rice (Oryza sativa L.).</title>
        <authorList>
            <person name="Li C."/>
        </authorList>
    </citation>
    <scope>NUCLEOTIDE SEQUENCE [LARGE SCALE GENOMIC DNA]</scope>
    <source>
        <strain evidence="10 11">NEAU-C40</strain>
    </source>
</reference>
<dbReference type="InterPro" id="IPR017441">
    <property type="entry name" value="Protein_kinase_ATP_BS"/>
</dbReference>
<keyword evidence="6 7" id="KW-0067">ATP-binding</keyword>
<accession>A0A4U0SQL4</accession>
<dbReference type="AlphaFoldDB" id="A0A4U0SQL4"/>
<evidence type="ECO:0000256" key="6">
    <source>
        <dbReference type="ARBA" id="ARBA00022840"/>
    </source>
</evidence>
<keyword evidence="4 7" id="KW-0547">Nucleotide-binding</keyword>
<evidence type="ECO:0000313" key="10">
    <source>
        <dbReference type="EMBL" id="TKA10457.1"/>
    </source>
</evidence>
<evidence type="ECO:0000256" key="5">
    <source>
        <dbReference type="ARBA" id="ARBA00022777"/>
    </source>
</evidence>
<evidence type="ECO:0000256" key="4">
    <source>
        <dbReference type="ARBA" id="ARBA00022741"/>
    </source>
</evidence>
<keyword evidence="8" id="KW-1133">Transmembrane helix</keyword>
<dbReference type="EC" id="2.7.11.1" evidence="1"/>
<feature type="transmembrane region" description="Helical" evidence="8">
    <location>
        <begin position="284"/>
        <end position="306"/>
    </location>
</feature>
<evidence type="ECO:0000256" key="3">
    <source>
        <dbReference type="ARBA" id="ARBA00022679"/>
    </source>
</evidence>
<gene>
    <name evidence="10" type="ORF">FCI23_17415</name>
</gene>
<dbReference type="InterPro" id="IPR000719">
    <property type="entry name" value="Prot_kinase_dom"/>
</dbReference>
<evidence type="ECO:0000313" key="11">
    <source>
        <dbReference type="Proteomes" id="UP000305778"/>
    </source>
</evidence>
<keyword evidence="8" id="KW-0472">Membrane</keyword>
<evidence type="ECO:0000256" key="1">
    <source>
        <dbReference type="ARBA" id="ARBA00012513"/>
    </source>
</evidence>
<evidence type="ECO:0000256" key="7">
    <source>
        <dbReference type="PROSITE-ProRule" id="PRU10141"/>
    </source>
</evidence>
<dbReference type="Pfam" id="PF00069">
    <property type="entry name" value="Pkinase"/>
    <property type="match status" value="1"/>
</dbReference>
<evidence type="ECO:0000259" key="9">
    <source>
        <dbReference type="PROSITE" id="PS50011"/>
    </source>
</evidence>
<organism evidence="10 11">
    <name type="scientific">Actinacidiphila oryziradicis</name>
    <dbReference type="NCBI Taxonomy" id="2571141"/>
    <lineage>
        <taxon>Bacteria</taxon>
        <taxon>Bacillati</taxon>
        <taxon>Actinomycetota</taxon>
        <taxon>Actinomycetes</taxon>
        <taxon>Kitasatosporales</taxon>
        <taxon>Streptomycetaceae</taxon>
        <taxon>Actinacidiphila</taxon>
    </lineage>
</organism>
<dbReference type="GO" id="GO:0005524">
    <property type="term" value="F:ATP binding"/>
    <property type="evidence" value="ECO:0007669"/>
    <property type="project" value="UniProtKB-UniRule"/>
</dbReference>
<dbReference type="Gene3D" id="1.10.510.10">
    <property type="entry name" value="Transferase(Phosphotransferase) domain 1"/>
    <property type="match status" value="1"/>
</dbReference>
<dbReference type="OrthoDB" id="5241055at2"/>
<evidence type="ECO:0000256" key="8">
    <source>
        <dbReference type="SAM" id="Phobius"/>
    </source>
</evidence>
<comment type="caution">
    <text evidence="10">The sequence shown here is derived from an EMBL/GenBank/DDBJ whole genome shotgun (WGS) entry which is preliminary data.</text>
</comment>
<dbReference type="PROSITE" id="PS00107">
    <property type="entry name" value="PROTEIN_KINASE_ATP"/>
    <property type="match status" value="1"/>
</dbReference>
<dbReference type="RefSeq" id="WP_136724810.1">
    <property type="nucleotide sequence ID" value="NZ_SUMC01000014.1"/>
</dbReference>
<dbReference type="CDD" id="cd14014">
    <property type="entry name" value="STKc_PknB_like"/>
    <property type="match status" value="1"/>
</dbReference>
<feature type="domain" description="Protein kinase" evidence="9">
    <location>
        <begin position="10"/>
        <end position="261"/>
    </location>
</feature>
<dbReference type="EMBL" id="SUMC01000014">
    <property type="protein sequence ID" value="TKA10457.1"/>
    <property type="molecule type" value="Genomic_DNA"/>
</dbReference>
<sequence length="467" mass="49000">MSSPDRIGRYRLERPLGSGAFGVVWLAHDDTLEAPVAVKVMAENWAYRLDLRERFLAEARLLRRASSNRVVQVFDIGELPDDRPYFVMEYADGGTLADRLADGPLPLPEALRLAAEAALGVAALHEAGIVHRDIKPSNVLVRAAPGGGDRLLVADLGLAKSLAHASGLTLVAGSAGYMSPEQAEPGVDGIDERADIYGLGALSYHLITGTVPGSPGKVVRPDRLCPELPDGVQRAVMRALEPDRERRWPSASQFAAVLEGLAQQAEQAGPRPGVRPGRRRTRRVAVAAGIALTVAAGAGAGITVTLGDRHASASMVGVGDTTGRIAVEVPAQWSGQLRGAGWAPGALGLSGTHEPGLVVASDLARWEDLDAKVSGVFVGLSEHGDVAAKVRAIGHSDCEYGKTRDFSDPSWHGQVRRWVACGSGGTSIEEIALASTGGGASQLYVEVRQTGGGDATDRVLDSLKVTK</sequence>
<dbReference type="PROSITE" id="PS00108">
    <property type="entry name" value="PROTEIN_KINASE_ST"/>
    <property type="match status" value="1"/>
</dbReference>
<keyword evidence="3" id="KW-0808">Transferase</keyword>
<name>A0A4U0SQL4_9ACTN</name>
<dbReference type="GO" id="GO:0004674">
    <property type="term" value="F:protein serine/threonine kinase activity"/>
    <property type="evidence" value="ECO:0007669"/>
    <property type="project" value="UniProtKB-KW"/>
</dbReference>
<dbReference type="SMART" id="SM00220">
    <property type="entry name" value="S_TKc"/>
    <property type="match status" value="1"/>
</dbReference>
<dbReference type="PANTHER" id="PTHR43289">
    <property type="entry name" value="MITOGEN-ACTIVATED PROTEIN KINASE KINASE KINASE 20-RELATED"/>
    <property type="match status" value="1"/>
</dbReference>
<dbReference type="Gene3D" id="3.30.200.20">
    <property type="entry name" value="Phosphorylase Kinase, domain 1"/>
    <property type="match status" value="1"/>
</dbReference>
<dbReference type="PANTHER" id="PTHR43289:SF6">
    <property type="entry name" value="SERINE_THREONINE-PROTEIN KINASE NEKL-3"/>
    <property type="match status" value="1"/>
</dbReference>
<keyword evidence="5 10" id="KW-0418">Kinase</keyword>
<evidence type="ECO:0000256" key="2">
    <source>
        <dbReference type="ARBA" id="ARBA00022527"/>
    </source>
</evidence>
<protein>
    <recommendedName>
        <fullName evidence="1">non-specific serine/threonine protein kinase</fullName>
        <ecNumber evidence="1">2.7.11.1</ecNumber>
    </recommendedName>
</protein>
<dbReference type="InterPro" id="IPR008271">
    <property type="entry name" value="Ser/Thr_kinase_AS"/>
</dbReference>
<dbReference type="PROSITE" id="PS50011">
    <property type="entry name" value="PROTEIN_KINASE_DOM"/>
    <property type="match status" value="1"/>
</dbReference>
<dbReference type="Proteomes" id="UP000305778">
    <property type="component" value="Unassembled WGS sequence"/>
</dbReference>
<dbReference type="SUPFAM" id="SSF56112">
    <property type="entry name" value="Protein kinase-like (PK-like)"/>
    <property type="match status" value="1"/>
</dbReference>
<dbReference type="InterPro" id="IPR011009">
    <property type="entry name" value="Kinase-like_dom_sf"/>
</dbReference>
<proteinExistence type="predicted"/>
<keyword evidence="2 10" id="KW-0723">Serine/threonine-protein kinase</keyword>
<feature type="binding site" evidence="7">
    <location>
        <position position="39"/>
    </location>
    <ligand>
        <name>ATP</name>
        <dbReference type="ChEBI" id="CHEBI:30616"/>
    </ligand>
</feature>